<proteinExistence type="predicted"/>
<dbReference type="AlphaFoldDB" id="A0A0A2UZN2"/>
<dbReference type="Proteomes" id="UP000030153">
    <property type="component" value="Unassembled WGS sequence"/>
</dbReference>
<gene>
    <name evidence="1" type="ORF">N780_01430</name>
</gene>
<reference evidence="1 2" key="1">
    <citation type="submission" date="2013-08" db="EMBL/GenBank/DDBJ databases">
        <title>Genome of Pontibacillus chungwhensis.</title>
        <authorList>
            <person name="Wang Q."/>
            <person name="Wang G."/>
        </authorList>
    </citation>
    <scope>NUCLEOTIDE SEQUENCE [LARGE SCALE GENOMIC DNA]</scope>
    <source>
        <strain evidence="1 2">BH030062</strain>
    </source>
</reference>
<dbReference type="OrthoDB" id="2452521at2"/>
<evidence type="ECO:0000313" key="1">
    <source>
        <dbReference type="EMBL" id="KGP92243.1"/>
    </source>
</evidence>
<comment type="caution">
    <text evidence="1">The sequence shown here is derived from an EMBL/GenBank/DDBJ whole genome shotgun (WGS) entry which is preliminary data.</text>
</comment>
<accession>A0A0A2UZN2</accession>
<dbReference type="Pfam" id="PF13376">
    <property type="entry name" value="OmdA"/>
    <property type="match status" value="1"/>
</dbReference>
<dbReference type="RefSeq" id="WP_036781383.1">
    <property type="nucleotide sequence ID" value="NZ_AVBG01000003.1"/>
</dbReference>
<name>A0A0A2UZN2_9BACI</name>
<dbReference type="STRING" id="1385513.N780_01430"/>
<dbReference type="EMBL" id="AVBG01000003">
    <property type="protein sequence ID" value="KGP92243.1"/>
    <property type="molecule type" value="Genomic_DNA"/>
</dbReference>
<organism evidence="1 2">
    <name type="scientific">Pontibacillus chungwhensis BH030062</name>
    <dbReference type="NCBI Taxonomy" id="1385513"/>
    <lineage>
        <taxon>Bacteria</taxon>
        <taxon>Bacillati</taxon>
        <taxon>Bacillota</taxon>
        <taxon>Bacilli</taxon>
        <taxon>Bacillales</taxon>
        <taxon>Bacillaceae</taxon>
        <taxon>Pontibacillus</taxon>
    </lineage>
</organism>
<sequence length="217" mass="25448">MSIAEKLKLNKLNHFVVLNKPEDVLGIEADTSYLKEAHDGVMIFVQSKEDLQERISIFLQNPHLLTEKGYLYVAYPKKGNKRFNTYIHRDELFELIGIGEDRYINGTDIKFSRLVSMDEDYTIAGLKKEKKKPKSTTAPSQCVADYEEHIEDVKALLEDHPEVLRQFENLTPGYQRDWARQIYSAKQQKTRDKRTEKMIEVLSQGYKSLDLYRREQK</sequence>
<keyword evidence="2" id="KW-1185">Reference proteome</keyword>
<protein>
    <submittedName>
        <fullName evidence="1">LAAC protein</fullName>
    </submittedName>
</protein>
<evidence type="ECO:0000313" key="2">
    <source>
        <dbReference type="Proteomes" id="UP000030153"/>
    </source>
</evidence>
<dbReference type="eggNOG" id="COG4430">
    <property type="taxonomic scope" value="Bacteria"/>
</dbReference>